<dbReference type="Proteomes" id="UP001172101">
    <property type="component" value="Unassembled WGS sequence"/>
</dbReference>
<accession>A0AA40E262</accession>
<dbReference type="GeneID" id="85317058"/>
<dbReference type="AlphaFoldDB" id="A0AA40E262"/>
<name>A0AA40E262_9PEZI</name>
<gene>
    <name evidence="2" type="ORF">B0T26DRAFT_208784</name>
</gene>
<feature type="compositionally biased region" description="Pro residues" evidence="1">
    <location>
        <begin position="78"/>
        <end position="87"/>
    </location>
</feature>
<dbReference type="EMBL" id="JAUIRO010000003">
    <property type="protein sequence ID" value="KAK0722227.1"/>
    <property type="molecule type" value="Genomic_DNA"/>
</dbReference>
<feature type="compositionally biased region" description="Basic and acidic residues" evidence="1">
    <location>
        <begin position="111"/>
        <end position="121"/>
    </location>
</feature>
<feature type="compositionally biased region" description="Polar residues" evidence="1">
    <location>
        <begin position="89"/>
        <end position="101"/>
    </location>
</feature>
<dbReference type="RefSeq" id="XP_060298151.1">
    <property type="nucleotide sequence ID" value="XM_060433788.1"/>
</dbReference>
<proteinExistence type="predicted"/>
<evidence type="ECO:0000313" key="2">
    <source>
        <dbReference type="EMBL" id="KAK0722227.1"/>
    </source>
</evidence>
<feature type="region of interest" description="Disordered" evidence="1">
    <location>
        <begin position="64"/>
        <end position="154"/>
    </location>
</feature>
<keyword evidence="3" id="KW-1185">Reference proteome</keyword>
<organism evidence="2 3">
    <name type="scientific">Lasiosphaeria miniovina</name>
    <dbReference type="NCBI Taxonomy" id="1954250"/>
    <lineage>
        <taxon>Eukaryota</taxon>
        <taxon>Fungi</taxon>
        <taxon>Dikarya</taxon>
        <taxon>Ascomycota</taxon>
        <taxon>Pezizomycotina</taxon>
        <taxon>Sordariomycetes</taxon>
        <taxon>Sordariomycetidae</taxon>
        <taxon>Sordariales</taxon>
        <taxon>Lasiosphaeriaceae</taxon>
        <taxon>Lasiosphaeria</taxon>
    </lineage>
</organism>
<comment type="caution">
    <text evidence="2">The sequence shown here is derived from an EMBL/GenBank/DDBJ whole genome shotgun (WGS) entry which is preliminary data.</text>
</comment>
<reference evidence="2" key="1">
    <citation type="submission" date="2023-06" db="EMBL/GenBank/DDBJ databases">
        <title>Genome-scale phylogeny and comparative genomics of the fungal order Sordariales.</title>
        <authorList>
            <consortium name="Lawrence Berkeley National Laboratory"/>
            <person name="Hensen N."/>
            <person name="Bonometti L."/>
            <person name="Westerberg I."/>
            <person name="Brannstrom I.O."/>
            <person name="Guillou S."/>
            <person name="Cros-Aarteil S."/>
            <person name="Calhoun S."/>
            <person name="Haridas S."/>
            <person name="Kuo A."/>
            <person name="Mondo S."/>
            <person name="Pangilinan J."/>
            <person name="Riley R."/>
            <person name="LaButti K."/>
            <person name="Andreopoulos B."/>
            <person name="Lipzen A."/>
            <person name="Chen C."/>
            <person name="Yanf M."/>
            <person name="Daum C."/>
            <person name="Ng V."/>
            <person name="Clum A."/>
            <person name="Steindorff A."/>
            <person name="Ohm R."/>
            <person name="Martin F."/>
            <person name="Silar P."/>
            <person name="Natvig D."/>
            <person name="Lalanne C."/>
            <person name="Gautier V."/>
            <person name="Ament-velasquez S.L."/>
            <person name="Kruys A."/>
            <person name="Hutchinson M.I."/>
            <person name="Powell A.J."/>
            <person name="Barry K."/>
            <person name="Miller A.N."/>
            <person name="Grigoriev I.V."/>
            <person name="Debuchy R."/>
            <person name="Gladieux P."/>
            <person name="Thoren M.H."/>
            <person name="Johannesson H."/>
        </authorList>
    </citation>
    <scope>NUCLEOTIDE SEQUENCE</scope>
    <source>
        <strain evidence="2">SMH2392-1A</strain>
    </source>
</reference>
<sequence length="164" mass="18076">MLVLVERVIDVGCWGTMRLPATLRLVLPRWSESLGSNKFLGRNHAGLSSVRSLMVNAAGAERLDRPFRPPETRCSALGPPPPTPTPTPGSSLFQLTQSLPARTSLLAPTAAKREIRREKFGRTRPSPRQPHKQLQPDPEPNFARKETTGSHARSPCLYLPCLPV</sequence>
<evidence type="ECO:0000313" key="3">
    <source>
        <dbReference type="Proteomes" id="UP001172101"/>
    </source>
</evidence>
<evidence type="ECO:0000256" key="1">
    <source>
        <dbReference type="SAM" id="MobiDB-lite"/>
    </source>
</evidence>
<protein>
    <submittedName>
        <fullName evidence="2">Uncharacterized protein</fullName>
    </submittedName>
</protein>